<evidence type="ECO:0000313" key="3">
    <source>
        <dbReference type="Proteomes" id="UP000578531"/>
    </source>
</evidence>
<reference evidence="2 3" key="1">
    <citation type="journal article" date="2020" name="Genomics">
        <title>Complete, high-quality genomes from long-read metagenomic sequencing of two wolf lichen thalli reveals enigmatic genome architecture.</title>
        <authorList>
            <person name="McKenzie S.K."/>
            <person name="Walston R.F."/>
            <person name="Allen J.L."/>
        </authorList>
    </citation>
    <scope>NUCLEOTIDE SEQUENCE [LARGE SCALE GENOMIC DNA]</scope>
    <source>
        <strain evidence="2">WasteWater2</strain>
    </source>
</reference>
<proteinExistence type="predicted"/>
<name>A0A8H6FYW2_9LECA</name>
<feature type="region of interest" description="Disordered" evidence="1">
    <location>
        <begin position="115"/>
        <end position="161"/>
    </location>
</feature>
<gene>
    <name evidence="2" type="ORF">HO173_004704</name>
</gene>
<organism evidence="2 3">
    <name type="scientific">Letharia columbiana</name>
    <dbReference type="NCBI Taxonomy" id="112416"/>
    <lineage>
        <taxon>Eukaryota</taxon>
        <taxon>Fungi</taxon>
        <taxon>Dikarya</taxon>
        <taxon>Ascomycota</taxon>
        <taxon>Pezizomycotina</taxon>
        <taxon>Lecanoromycetes</taxon>
        <taxon>OSLEUM clade</taxon>
        <taxon>Lecanoromycetidae</taxon>
        <taxon>Lecanorales</taxon>
        <taxon>Lecanorineae</taxon>
        <taxon>Parmeliaceae</taxon>
        <taxon>Letharia</taxon>
    </lineage>
</organism>
<dbReference type="EMBL" id="JACCJC010000015">
    <property type="protein sequence ID" value="KAF6237236.1"/>
    <property type="molecule type" value="Genomic_DNA"/>
</dbReference>
<evidence type="ECO:0000313" key="2">
    <source>
        <dbReference type="EMBL" id="KAF6237236.1"/>
    </source>
</evidence>
<accession>A0A8H6FYW2</accession>
<keyword evidence="3" id="KW-1185">Reference proteome</keyword>
<dbReference type="AlphaFoldDB" id="A0A8H6FYW2"/>
<protein>
    <submittedName>
        <fullName evidence="2">Uncharacterized protein</fullName>
    </submittedName>
</protein>
<comment type="caution">
    <text evidence="2">The sequence shown here is derived from an EMBL/GenBank/DDBJ whole genome shotgun (WGS) entry which is preliminary data.</text>
</comment>
<evidence type="ECO:0000256" key="1">
    <source>
        <dbReference type="SAM" id="MobiDB-lite"/>
    </source>
</evidence>
<sequence length="322" mass="36020">MHYTPQAWCILSPQTNLQHRRVDLLVKSTRLKWRLVFSVEQTPPRIFVFRACVGYTFCPNDSNTCGARRPEAGIRSWLRATDTPPTVDTPIELIDVSSEGKTDLRGDVGSMAYLPIVTSSRGPTGGDAENPKRKRKRRTPKAPHTVKSGRMPEAKPSKATDALDELARVTRSTSRERLVLIDRSGRTLFRLDYEPGNVDAKKAADLHQESLGEVKADLPEAVAHQAFDPPWAGEEPQRLPWSHRAENFPVPVHAHGQLGQRQTTFLSTARAADGKKGGCRSYQEESESILTREKLTGEAIPFRARVWRSTSRLARTTPLPRT</sequence>
<dbReference type="GeneID" id="59286368"/>
<dbReference type="RefSeq" id="XP_037166564.1">
    <property type="nucleotide sequence ID" value="XM_037306626.1"/>
</dbReference>
<feature type="compositionally biased region" description="Basic residues" evidence="1">
    <location>
        <begin position="132"/>
        <end position="141"/>
    </location>
</feature>
<dbReference type="Proteomes" id="UP000578531">
    <property type="component" value="Unassembled WGS sequence"/>
</dbReference>